<organism evidence="1 2">
    <name type="scientific">Paraglomus occultum</name>
    <dbReference type="NCBI Taxonomy" id="144539"/>
    <lineage>
        <taxon>Eukaryota</taxon>
        <taxon>Fungi</taxon>
        <taxon>Fungi incertae sedis</taxon>
        <taxon>Mucoromycota</taxon>
        <taxon>Glomeromycotina</taxon>
        <taxon>Glomeromycetes</taxon>
        <taxon>Paraglomerales</taxon>
        <taxon>Paraglomeraceae</taxon>
        <taxon>Paraglomus</taxon>
    </lineage>
</organism>
<keyword evidence="2" id="KW-1185">Reference proteome</keyword>
<reference evidence="1" key="1">
    <citation type="submission" date="2021-06" db="EMBL/GenBank/DDBJ databases">
        <authorList>
            <person name="Kallberg Y."/>
            <person name="Tangrot J."/>
            <person name="Rosling A."/>
        </authorList>
    </citation>
    <scope>NUCLEOTIDE SEQUENCE</scope>
    <source>
        <strain evidence="1">IA702</strain>
    </source>
</reference>
<accession>A0A9N9FDD6</accession>
<comment type="caution">
    <text evidence="1">The sequence shown here is derived from an EMBL/GenBank/DDBJ whole genome shotgun (WGS) entry which is preliminary data.</text>
</comment>
<dbReference type="OrthoDB" id="2387492at2759"/>
<gene>
    <name evidence="1" type="ORF">POCULU_LOCUS3887</name>
</gene>
<protein>
    <submittedName>
        <fullName evidence="1">4071_t:CDS:1</fullName>
    </submittedName>
</protein>
<sequence>MEKFLLSKEPLDIVRISTALYTRVEHGEWTGVLEKEVENFMNVLERVLKKVPSGDVERKKKLQSFGTGKKLAKRVASAFEDLCSLTEMKALVIDAETWSDDANANLRRLKRDVGQLIKESTGYEKAMWERIEMELGKINVESLGFDHPICSGVLDIKSVPFTKMPGSLCDIFKEPFEKYKLDHNDMLMNTCKEVIHNEESKINLDEELCDAEFGKWLDSSERLRETTRRILESLFKVWKSPKYEAYTKKGKSVNEGSYVCEVLAPLINIVMSDLPGNPVVWDIWGEEGSSASTVRKGSRKFARKPDYMTITQLGKDAELEIVYLETGRPNSSQDKRRRDHKKLIRFSKDSIDTTRILSKLKRIFKQSSKRQNLAIFAINIAGDNIELYAMRRESGIYKYCLIEEATIPLHMTSPSAVYPLIHTLMTLRTAVACTIHKILYNSDSGYSEHSSGEMTTTVATP</sequence>
<evidence type="ECO:0000313" key="1">
    <source>
        <dbReference type="EMBL" id="CAG8527382.1"/>
    </source>
</evidence>
<name>A0A9N9FDD6_9GLOM</name>
<dbReference type="AlphaFoldDB" id="A0A9N9FDD6"/>
<proteinExistence type="predicted"/>
<evidence type="ECO:0000313" key="2">
    <source>
        <dbReference type="Proteomes" id="UP000789572"/>
    </source>
</evidence>
<dbReference type="Proteomes" id="UP000789572">
    <property type="component" value="Unassembled WGS sequence"/>
</dbReference>
<dbReference type="EMBL" id="CAJVPJ010000463">
    <property type="protein sequence ID" value="CAG8527382.1"/>
    <property type="molecule type" value="Genomic_DNA"/>
</dbReference>